<accession>A0A5C8ZZT1</accession>
<dbReference type="RefSeq" id="WP_148069031.1">
    <property type="nucleotide sequence ID" value="NZ_VRZA01000004.1"/>
</dbReference>
<sequence>MSRAPTSAAFSQSRLISLLSTLGGPAAGTESRHFGPRLGGMIDLSNSVTLADTLAMLERRPFEAVDEDPRRAREDFLRVRAAMIAAVMRSLVPGTGATRIQWPEAVMEAGGGDALKRFYSAHQREMDARVRGVHERSRDALSGADSGLAQLANLDEVLGDILAVHSRRVFATIPGVLVKMQAAAREALLQGAAEAEQQLKSDVQALLLAEIDARLLPVLGLIEALDEHLAEHPGQTPCQAPTQESEAL</sequence>
<organism evidence="1 2">
    <name type="scientific">Parahaliea maris</name>
    <dbReference type="NCBI Taxonomy" id="2716870"/>
    <lineage>
        <taxon>Bacteria</taxon>
        <taxon>Pseudomonadati</taxon>
        <taxon>Pseudomonadota</taxon>
        <taxon>Gammaproteobacteria</taxon>
        <taxon>Cellvibrionales</taxon>
        <taxon>Halieaceae</taxon>
        <taxon>Parahaliea</taxon>
    </lineage>
</organism>
<dbReference type="AlphaFoldDB" id="A0A5C8ZZT1"/>
<protein>
    <submittedName>
        <fullName evidence="1">DUF3348 domain-containing protein</fullName>
    </submittedName>
</protein>
<dbReference type="Pfam" id="PF11828">
    <property type="entry name" value="DUF3348"/>
    <property type="match status" value="1"/>
</dbReference>
<name>A0A5C8ZZT1_9GAMM</name>
<comment type="caution">
    <text evidence="1">The sequence shown here is derived from an EMBL/GenBank/DDBJ whole genome shotgun (WGS) entry which is preliminary data.</text>
</comment>
<evidence type="ECO:0000313" key="1">
    <source>
        <dbReference type="EMBL" id="TXS93030.1"/>
    </source>
</evidence>
<keyword evidence="2" id="KW-1185">Reference proteome</keyword>
<dbReference type="Proteomes" id="UP000321039">
    <property type="component" value="Unassembled WGS sequence"/>
</dbReference>
<dbReference type="EMBL" id="VRZA01000004">
    <property type="protein sequence ID" value="TXS93030.1"/>
    <property type="molecule type" value="Genomic_DNA"/>
</dbReference>
<dbReference type="InterPro" id="IPR021783">
    <property type="entry name" value="DUF3348"/>
</dbReference>
<evidence type="ECO:0000313" key="2">
    <source>
        <dbReference type="Proteomes" id="UP000321039"/>
    </source>
</evidence>
<gene>
    <name evidence="1" type="ORF">FV139_13860</name>
</gene>
<proteinExistence type="predicted"/>
<reference evidence="1 2" key="1">
    <citation type="submission" date="2019-08" db="EMBL/GenBank/DDBJ databases">
        <title>Parahaliea maris sp. nov., isolated from the surface seawater.</title>
        <authorList>
            <person name="Liu Y."/>
        </authorList>
    </citation>
    <scope>NUCLEOTIDE SEQUENCE [LARGE SCALE GENOMIC DNA]</scope>
    <source>
        <strain evidence="1 2">HSLHS9</strain>
    </source>
</reference>